<accession>A0A841JRM7</accession>
<keyword evidence="1" id="KW-0732">Signal</keyword>
<dbReference type="InterPro" id="IPR050312">
    <property type="entry name" value="IolE/XylAMocC-like"/>
</dbReference>
<gene>
    <name evidence="3" type="ORF">HNQ77_001121</name>
</gene>
<reference evidence="3 4" key="1">
    <citation type="submission" date="2020-08" db="EMBL/GenBank/DDBJ databases">
        <title>Genomic Encyclopedia of Type Strains, Phase IV (KMG-IV): sequencing the most valuable type-strain genomes for metagenomic binning, comparative biology and taxonomic classification.</title>
        <authorList>
            <person name="Goeker M."/>
        </authorList>
    </citation>
    <scope>NUCLEOTIDE SEQUENCE [LARGE SCALE GENOMIC DNA]</scope>
    <source>
        <strain evidence="3 4">DSM 103733</strain>
    </source>
</reference>
<dbReference type="AlphaFoldDB" id="A0A841JRM7"/>
<dbReference type="Proteomes" id="UP000538666">
    <property type="component" value="Unassembled WGS sequence"/>
</dbReference>
<dbReference type="SUPFAM" id="SSF51658">
    <property type="entry name" value="Xylose isomerase-like"/>
    <property type="match status" value="1"/>
</dbReference>
<feature type="domain" description="Xylose isomerase-like TIM barrel" evidence="2">
    <location>
        <begin position="57"/>
        <end position="274"/>
    </location>
</feature>
<dbReference type="OrthoDB" id="9798407at2"/>
<dbReference type="GO" id="GO:0016853">
    <property type="term" value="F:isomerase activity"/>
    <property type="evidence" value="ECO:0007669"/>
    <property type="project" value="UniProtKB-KW"/>
</dbReference>
<protein>
    <submittedName>
        <fullName evidence="3">Sugar phosphate isomerase/epimerase</fullName>
    </submittedName>
</protein>
<dbReference type="EMBL" id="JACHEK010000002">
    <property type="protein sequence ID" value="MBB6143177.1"/>
    <property type="molecule type" value="Genomic_DNA"/>
</dbReference>
<evidence type="ECO:0000313" key="3">
    <source>
        <dbReference type="EMBL" id="MBB6143177.1"/>
    </source>
</evidence>
<evidence type="ECO:0000259" key="2">
    <source>
        <dbReference type="Pfam" id="PF01261"/>
    </source>
</evidence>
<feature type="signal peptide" evidence="1">
    <location>
        <begin position="1"/>
        <end position="30"/>
    </location>
</feature>
<dbReference type="PROSITE" id="PS51318">
    <property type="entry name" value="TAT"/>
    <property type="match status" value="1"/>
</dbReference>
<dbReference type="RefSeq" id="WP_050062093.1">
    <property type="nucleotide sequence ID" value="NZ_JACHEK010000002.1"/>
</dbReference>
<comment type="caution">
    <text evidence="3">The sequence shown here is derived from an EMBL/GenBank/DDBJ whole genome shotgun (WGS) entry which is preliminary data.</text>
</comment>
<feature type="chain" id="PRO_5032683489" evidence="1">
    <location>
        <begin position="31"/>
        <end position="298"/>
    </location>
</feature>
<dbReference type="InterPro" id="IPR036237">
    <property type="entry name" value="Xyl_isomerase-like_sf"/>
</dbReference>
<evidence type="ECO:0000256" key="1">
    <source>
        <dbReference type="SAM" id="SignalP"/>
    </source>
</evidence>
<dbReference type="PANTHER" id="PTHR12110">
    <property type="entry name" value="HYDROXYPYRUVATE ISOMERASE"/>
    <property type="match status" value="1"/>
</dbReference>
<evidence type="ECO:0000313" key="4">
    <source>
        <dbReference type="Proteomes" id="UP000538666"/>
    </source>
</evidence>
<dbReference type="Pfam" id="PF01261">
    <property type="entry name" value="AP_endonuc_2"/>
    <property type="match status" value="1"/>
</dbReference>
<dbReference type="PANTHER" id="PTHR12110:SF41">
    <property type="entry name" value="INOSOSE DEHYDRATASE"/>
    <property type="match status" value="1"/>
</dbReference>
<dbReference type="InterPro" id="IPR013022">
    <property type="entry name" value="Xyl_isomerase-like_TIM-brl"/>
</dbReference>
<name>A0A841JRM7_9BACT</name>
<dbReference type="InterPro" id="IPR006311">
    <property type="entry name" value="TAT_signal"/>
</dbReference>
<sequence length="298" mass="32595">MPLLSRRSFLRNSSAAAALLTSTFSRSALAKAGRQPVGIQLYTVGDELKQDVPGALKKIREIGYREVETAGFAGLTGAEFRKQLDAAGLVCHSAHLQMNTSDLGPAFADANAVGAHFAVCSAMLPPSASTQPAVEDYKNMAARLNEIGKTAKQAGLQYAYHNHNMEFRKLDGGKIGYDVLLAETDPALVDFEVDCGWMVAAGFNPPDYFRRYPKRIKMLHIKDFVRGSKVSTSLAKDQRPQGTELGRGYIDYRPILAAAIKIGILSYYVEQEPPFPDMQAIDAAKVDYDYLRALPPFA</sequence>
<proteinExistence type="predicted"/>
<keyword evidence="4" id="KW-1185">Reference proteome</keyword>
<keyword evidence="3" id="KW-0413">Isomerase</keyword>
<organism evidence="3 4">
    <name type="scientific">Silvibacterium bohemicum</name>
    <dbReference type="NCBI Taxonomy" id="1577686"/>
    <lineage>
        <taxon>Bacteria</taxon>
        <taxon>Pseudomonadati</taxon>
        <taxon>Acidobacteriota</taxon>
        <taxon>Terriglobia</taxon>
        <taxon>Terriglobales</taxon>
        <taxon>Acidobacteriaceae</taxon>
        <taxon>Silvibacterium</taxon>
    </lineage>
</organism>
<dbReference type="Gene3D" id="3.20.20.150">
    <property type="entry name" value="Divalent-metal-dependent TIM barrel enzymes"/>
    <property type="match status" value="1"/>
</dbReference>